<organism evidence="1 2">
    <name type="scientific">Sphaerodactylus townsendi</name>
    <dbReference type="NCBI Taxonomy" id="933632"/>
    <lineage>
        <taxon>Eukaryota</taxon>
        <taxon>Metazoa</taxon>
        <taxon>Chordata</taxon>
        <taxon>Craniata</taxon>
        <taxon>Vertebrata</taxon>
        <taxon>Euteleostomi</taxon>
        <taxon>Lepidosauria</taxon>
        <taxon>Squamata</taxon>
        <taxon>Bifurcata</taxon>
        <taxon>Gekkota</taxon>
        <taxon>Sphaerodactylidae</taxon>
        <taxon>Sphaerodactylus</taxon>
    </lineage>
</organism>
<protein>
    <submittedName>
        <fullName evidence="1">Uncharacterized protein</fullName>
    </submittedName>
</protein>
<accession>A0ACB8FEX3</accession>
<gene>
    <name evidence="1" type="ORF">K3G42_001724</name>
</gene>
<dbReference type="Proteomes" id="UP000827872">
    <property type="component" value="Linkage Group LG04"/>
</dbReference>
<reference evidence="1" key="1">
    <citation type="submission" date="2021-08" db="EMBL/GenBank/DDBJ databases">
        <title>The first chromosome-level gecko genome reveals the dynamic sex chromosomes of Neotropical dwarf geckos (Sphaerodactylidae: Sphaerodactylus).</title>
        <authorList>
            <person name="Pinto B.J."/>
            <person name="Keating S.E."/>
            <person name="Gamble T."/>
        </authorList>
    </citation>
    <scope>NUCLEOTIDE SEQUENCE</scope>
    <source>
        <strain evidence="1">TG3544</strain>
    </source>
</reference>
<proteinExistence type="predicted"/>
<name>A0ACB8FEX3_9SAUR</name>
<evidence type="ECO:0000313" key="1">
    <source>
        <dbReference type="EMBL" id="KAH8004016.1"/>
    </source>
</evidence>
<keyword evidence="2" id="KW-1185">Reference proteome</keyword>
<comment type="caution">
    <text evidence="1">The sequence shown here is derived from an EMBL/GenBank/DDBJ whole genome shotgun (WGS) entry which is preliminary data.</text>
</comment>
<sequence length="98" mass="10429">MGSSHLLPLVFVGRLGFCRRLLRSLVLQGSLVQEVGVSESRPVTSHLGLVPSNGASSLPTHLSREVVEDVAAVRVQDGDGLSEMVSLSMEKKEMGLST</sequence>
<dbReference type="EMBL" id="CM037617">
    <property type="protein sequence ID" value="KAH8004016.1"/>
    <property type="molecule type" value="Genomic_DNA"/>
</dbReference>
<evidence type="ECO:0000313" key="2">
    <source>
        <dbReference type="Proteomes" id="UP000827872"/>
    </source>
</evidence>